<evidence type="ECO:0000259" key="2">
    <source>
        <dbReference type="Pfam" id="PF23636"/>
    </source>
</evidence>
<protein>
    <recommendedName>
        <fullName evidence="2">DUF7144 domain-containing protein</fullName>
    </recommendedName>
</protein>
<proteinExistence type="predicted"/>
<reference evidence="4" key="1">
    <citation type="submission" date="2016-10" db="EMBL/GenBank/DDBJ databases">
        <authorList>
            <person name="Varghese N."/>
            <person name="Submissions S."/>
        </authorList>
    </citation>
    <scope>NUCLEOTIDE SEQUENCE [LARGE SCALE GENOMIC DNA]</scope>
    <source>
        <strain evidence="4">DSM 44498</strain>
    </source>
</reference>
<accession>A0A1H4ICY0</accession>
<keyword evidence="1" id="KW-0812">Transmembrane</keyword>
<feature type="transmembrane region" description="Helical" evidence="1">
    <location>
        <begin position="59"/>
        <end position="79"/>
    </location>
</feature>
<dbReference type="RefSeq" id="WP_072950833.1">
    <property type="nucleotide sequence ID" value="NZ_FNSV01000002.1"/>
</dbReference>
<dbReference type="AlphaFoldDB" id="A0A1H4ICY0"/>
<organism evidence="3 4">
    <name type="scientific">Rhodococcus koreensis</name>
    <dbReference type="NCBI Taxonomy" id="99653"/>
    <lineage>
        <taxon>Bacteria</taxon>
        <taxon>Bacillati</taxon>
        <taxon>Actinomycetota</taxon>
        <taxon>Actinomycetes</taxon>
        <taxon>Mycobacteriales</taxon>
        <taxon>Nocardiaceae</taxon>
        <taxon>Rhodococcus</taxon>
    </lineage>
</organism>
<feature type="transmembrane region" description="Helical" evidence="1">
    <location>
        <begin position="108"/>
        <end position="127"/>
    </location>
</feature>
<keyword evidence="1" id="KW-0472">Membrane</keyword>
<name>A0A1H4ICY0_9NOCA</name>
<gene>
    <name evidence="3" type="ORF">SAMN04490239_0459</name>
</gene>
<dbReference type="OrthoDB" id="4482242at2"/>
<keyword evidence="4" id="KW-1185">Reference proteome</keyword>
<dbReference type="EMBL" id="FNSV01000002">
    <property type="protein sequence ID" value="SEB31881.1"/>
    <property type="molecule type" value="Genomic_DNA"/>
</dbReference>
<evidence type="ECO:0000313" key="3">
    <source>
        <dbReference type="EMBL" id="SEB31881.1"/>
    </source>
</evidence>
<dbReference type="Proteomes" id="UP000183561">
    <property type="component" value="Unassembled WGS sequence"/>
</dbReference>
<feature type="domain" description="DUF7144" evidence="2">
    <location>
        <begin position="17"/>
        <end position="128"/>
    </location>
</feature>
<evidence type="ECO:0000313" key="4">
    <source>
        <dbReference type="Proteomes" id="UP000183561"/>
    </source>
</evidence>
<evidence type="ECO:0000256" key="1">
    <source>
        <dbReference type="SAM" id="Phobius"/>
    </source>
</evidence>
<dbReference type="InterPro" id="IPR055568">
    <property type="entry name" value="DUF7144"/>
</dbReference>
<feature type="transmembrane region" description="Helical" evidence="1">
    <location>
        <begin position="12"/>
        <end position="39"/>
    </location>
</feature>
<sequence>MSEDTLVKQNVAAGTATGAAVVLVTVGILQLLQGIAAVAKDEVFVVGINYTYKIDLTTWGWIHLVLGAVVALVGCALFTGATWSRVAAVIIAAVSILANFLWLPYYPLWAILIIGLDVVVIWAVSTWKPDEAYPDATRQR</sequence>
<dbReference type="Pfam" id="PF23636">
    <property type="entry name" value="DUF7144"/>
    <property type="match status" value="1"/>
</dbReference>
<keyword evidence="1" id="KW-1133">Transmembrane helix</keyword>
<feature type="transmembrane region" description="Helical" evidence="1">
    <location>
        <begin position="86"/>
        <end position="102"/>
    </location>
</feature>